<dbReference type="EMBL" id="BQKI01000086">
    <property type="protein sequence ID" value="GJN34807.1"/>
    <property type="molecule type" value="Genomic_DNA"/>
</dbReference>
<organism evidence="3 4">
    <name type="scientific">Eleusine coracana subsp. coracana</name>
    <dbReference type="NCBI Taxonomy" id="191504"/>
    <lineage>
        <taxon>Eukaryota</taxon>
        <taxon>Viridiplantae</taxon>
        <taxon>Streptophyta</taxon>
        <taxon>Embryophyta</taxon>
        <taxon>Tracheophyta</taxon>
        <taxon>Spermatophyta</taxon>
        <taxon>Magnoliopsida</taxon>
        <taxon>Liliopsida</taxon>
        <taxon>Poales</taxon>
        <taxon>Poaceae</taxon>
        <taxon>PACMAD clade</taxon>
        <taxon>Chloridoideae</taxon>
        <taxon>Cynodonteae</taxon>
        <taxon>Eleusininae</taxon>
        <taxon>Eleusine</taxon>
    </lineage>
</organism>
<sequence length="380" mass="42569">MHCADRKELMFNVKALDILASIDLFKNKLDISTQRTALCRRTKLGERQHCFREHRLLKAALFDSVWAMETVLYICKYEASITKLKKLQYLRVGTAFSLMNPSSVGGAVFKLPKLRTCCQVAGVKDESVLTALHTLGVVNVGGGAAILKELMDLTQLRKLGVSGVSKSNIKEFCSAVSNHSHLHSLSVWHNKYRDSLLKMPNECSPPKRLQSLKLYGLSEKLPGWMRQLVTLRKLNLDIDMLSQEDIEILGILPELCILRLRVKPLPPSGQLNFCLRTAGVEDRFYNKVKVLEIACCSSSIDVIFGSASMQRLELLRVGCFGGSVLKFADLRGCLRELKEVHIVQSPDGALDLEEKLINHPRQPTLKHLEMTGAVQFPFPA</sequence>
<evidence type="ECO:0000256" key="1">
    <source>
        <dbReference type="ARBA" id="ARBA00022737"/>
    </source>
</evidence>
<reference evidence="3" key="2">
    <citation type="submission" date="2021-12" db="EMBL/GenBank/DDBJ databases">
        <title>Resequencing data analysis of finger millet.</title>
        <authorList>
            <person name="Hatakeyama M."/>
            <person name="Aluri S."/>
            <person name="Balachadran M.T."/>
            <person name="Sivarajan S.R."/>
            <person name="Poveda L."/>
            <person name="Shimizu-Inatsugi R."/>
            <person name="Schlapbach R."/>
            <person name="Sreeman S.M."/>
            <person name="Shimizu K.K."/>
        </authorList>
    </citation>
    <scope>NUCLEOTIDE SEQUENCE</scope>
</reference>
<dbReference type="Proteomes" id="UP001054889">
    <property type="component" value="Unassembled WGS sequence"/>
</dbReference>
<dbReference type="InterPro" id="IPR055414">
    <property type="entry name" value="LRR_R13L4/SHOC2-like"/>
</dbReference>
<evidence type="ECO:0000259" key="2">
    <source>
        <dbReference type="Pfam" id="PF23598"/>
    </source>
</evidence>
<dbReference type="PANTHER" id="PTHR47186">
    <property type="entry name" value="LEUCINE-RICH REPEAT-CONTAINING PROTEIN 57"/>
    <property type="match status" value="1"/>
</dbReference>
<gene>
    <name evidence="3" type="primary">gb23503</name>
    <name evidence="3" type="ORF">PR202_gb23503</name>
</gene>
<dbReference type="SUPFAM" id="SSF52058">
    <property type="entry name" value="L domain-like"/>
    <property type="match status" value="1"/>
</dbReference>
<feature type="domain" description="Disease resistance R13L4/SHOC-2-like LRR" evidence="2">
    <location>
        <begin position="79"/>
        <end position="349"/>
    </location>
</feature>
<dbReference type="InterPro" id="IPR032675">
    <property type="entry name" value="LRR_dom_sf"/>
</dbReference>
<dbReference type="PANTHER" id="PTHR47186:SF55">
    <property type="entry name" value="NB-ARC DOMAIN-CONTAINING PROTEIN"/>
    <property type="match status" value="1"/>
</dbReference>
<comment type="caution">
    <text evidence="3">The sequence shown here is derived from an EMBL/GenBank/DDBJ whole genome shotgun (WGS) entry which is preliminary data.</text>
</comment>
<dbReference type="Pfam" id="PF23598">
    <property type="entry name" value="LRR_14"/>
    <property type="match status" value="1"/>
</dbReference>
<protein>
    <recommendedName>
        <fullName evidence="2">Disease resistance R13L4/SHOC-2-like LRR domain-containing protein</fullName>
    </recommendedName>
</protein>
<evidence type="ECO:0000313" key="4">
    <source>
        <dbReference type="Proteomes" id="UP001054889"/>
    </source>
</evidence>
<evidence type="ECO:0000313" key="3">
    <source>
        <dbReference type="EMBL" id="GJN34807.1"/>
    </source>
</evidence>
<name>A0AAV5FJ50_ELECO</name>
<reference evidence="3" key="1">
    <citation type="journal article" date="2018" name="DNA Res.">
        <title>Multiple hybrid de novo genome assembly of finger millet, an orphan allotetraploid crop.</title>
        <authorList>
            <person name="Hatakeyama M."/>
            <person name="Aluri S."/>
            <person name="Balachadran M.T."/>
            <person name="Sivarajan S.R."/>
            <person name="Patrignani A."/>
            <person name="Gruter S."/>
            <person name="Poveda L."/>
            <person name="Shimizu-Inatsugi R."/>
            <person name="Baeten J."/>
            <person name="Francoijs K.J."/>
            <person name="Nataraja K.N."/>
            <person name="Reddy Y.A.N."/>
            <person name="Phadnis S."/>
            <person name="Ravikumar R.L."/>
            <person name="Schlapbach R."/>
            <person name="Sreeman S.M."/>
            <person name="Shimizu K.K."/>
        </authorList>
    </citation>
    <scope>NUCLEOTIDE SEQUENCE</scope>
</reference>
<keyword evidence="1" id="KW-0677">Repeat</keyword>
<keyword evidence="4" id="KW-1185">Reference proteome</keyword>
<dbReference type="Gene3D" id="3.80.10.10">
    <property type="entry name" value="Ribonuclease Inhibitor"/>
    <property type="match status" value="1"/>
</dbReference>
<proteinExistence type="predicted"/>
<dbReference type="AlphaFoldDB" id="A0AAV5FJ50"/>
<accession>A0AAV5FJ50</accession>